<gene>
    <name evidence="2" type="ORF">FJA49_08860</name>
</gene>
<evidence type="ECO:0000256" key="1">
    <source>
        <dbReference type="SAM" id="SignalP"/>
    </source>
</evidence>
<keyword evidence="1" id="KW-0732">Signal</keyword>
<comment type="caution">
    <text evidence="2">The sequence shown here is derived from an EMBL/GenBank/DDBJ whole genome shotgun (WGS) entry which is preliminary data.</text>
</comment>
<protein>
    <recommendedName>
        <fullName evidence="4">DUF4397 domain-containing protein</fullName>
    </recommendedName>
</protein>
<accession>A0A501QD28</accession>
<dbReference type="EMBL" id="VFJE01000053">
    <property type="protein sequence ID" value="TPD70001.1"/>
    <property type="molecule type" value="Genomic_DNA"/>
</dbReference>
<feature type="chain" id="PRO_5021346214" description="DUF4397 domain-containing protein" evidence="1">
    <location>
        <begin position="19"/>
        <end position="246"/>
    </location>
</feature>
<reference evidence="2 3" key="1">
    <citation type="submission" date="2019-06" db="EMBL/GenBank/DDBJ databases">
        <title>Flavobacterium sp. MaA-Y11 from geoumgang.</title>
        <authorList>
            <person name="Jeong S."/>
        </authorList>
    </citation>
    <scope>NUCLEOTIDE SEQUENCE [LARGE SCALE GENOMIC DNA]</scope>
    <source>
        <strain evidence="2 3">MaA-Y11</strain>
    </source>
</reference>
<keyword evidence="3" id="KW-1185">Reference proteome</keyword>
<evidence type="ECO:0008006" key="4">
    <source>
        <dbReference type="Google" id="ProtNLM"/>
    </source>
</evidence>
<feature type="signal peptide" evidence="1">
    <location>
        <begin position="1"/>
        <end position="18"/>
    </location>
</feature>
<name>A0A501QD28_9FLAO</name>
<dbReference type="Proteomes" id="UP000319175">
    <property type="component" value="Unassembled WGS sequence"/>
</dbReference>
<dbReference type="PROSITE" id="PS51257">
    <property type="entry name" value="PROKAR_LIPOPROTEIN"/>
    <property type="match status" value="1"/>
</dbReference>
<dbReference type="OrthoDB" id="1375129at2"/>
<evidence type="ECO:0000313" key="2">
    <source>
        <dbReference type="EMBL" id="TPD70001.1"/>
    </source>
</evidence>
<reference evidence="2 3" key="2">
    <citation type="submission" date="2019-06" db="EMBL/GenBank/DDBJ databases">
        <authorList>
            <person name="Seo Y."/>
        </authorList>
    </citation>
    <scope>NUCLEOTIDE SEQUENCE [LARGE SCALE GENOMIC DNA]</scope>
    <source>
        <strain evidence="2 3">MaA-Y11</strain>
    </source>
</reference>
<sequence>MKKAIVFIIGLLILTACEAELTNSIDAAQKPARVKIKGYSSPDAVQLRFNGEPVLINQQGSYRGNIETTLEFVIDKDEKNYLGIYNNEIGNELANYEITYYNSDQYKELYFFNLPGIFLKTYAVKPTVNIGRVGFVFLFPNLGEFSGSELQTVKGVLKRENGAVLAEFPNIGKENFSELKIYSFFSNTAPVFLELYKPGTTEPYANSGPIRVQIIQTVGANMIVLQEKLENGNLVVKGDIDIADYL</sequence>
<proteinExistence type="predicted"/>
<evidence type="ECO:0000313" key="3">
    <source>
        <dbReference type="Proteomes" id="UP000319175"/>
    </source>
</evidence>
<organism evidence="2 3">
    <name type="scientific">Flavobacterium microcysteis</name>
    <dbReference type="NCBI Taxonomy" id="2596891"/>
    <lineage>
        <taxon>Bacteria</taxon>
        <taxon>Pseudomonadati</taxon>
        <taxon>Bacteroidota</taxon>
        <taxon>Flavobacteriia</taxon>
        <taxon>Flavobacteriales</taxon>
        <taxon>Flavobacteriaceae</taxon>
        <taxon>Flavobacterium</taxon>
    </lineage>
</organism>
<dbReference type="RefSeq" id="WP_140000607.1">
    <property type="nucleotide sequence ID" value="NZ_VFJE01000053.1"/>
</dbReference>
<dbReference type="AlphaFoldDB" id="A0A501QD28"/>